<name>A0A3R9EWG5_9PSEU</name>
<gene>
    <name evidence="2" type="ORF">EIY87_03870</name>
</gene>
<accession>A0A3R9EWG5</accession>
<dbReference type="AlphaFoldDB" id="A0A3R9EWG5"/>
<keyword evidence="1" id="KW-1133">Transmembrane helix</keyword>
<dbReference type="Proteomes" id="UP000267081">
    <property type="component" value="Unassembled WGS sequence"/>
</dbReference>
<dbReference type="EMBL" id="RSEC01000020">
    <property type="protein sequence ID" value="RSD24412.1"/>
    <property type="molecule type" value="Genomic_DNA"/>
</dbReference>
<keyword evidence="1" id="KW-0472">Membrane</keyword>
<feature type="transmembrane region" description="Helical" evidence="1">
    <location>
        <begin position="42"/>
        <end position="62"/>
    </location>
</feature>
<evidence type="ECO:0000256" key="1">
    <source>
        <dbReference type="SAM" id="Phobius"/>
    </source>
</evidence>
<sequence>MPAQQPIVGRILRMLAYLASRGTFLALGVVALCLLQTSELPWAGPVFVSAQLVIVALVRYASEAYEEWADEWVTWLHTSAPAESIAYHRAYVAWAVKDRTRLLGQAPSAVTA</sequence>
<evidence type="ECO:0000313" key="2">
    <source>
        <dbReference type="EMBL" id="RSD24412.1"/>
    </source>
</evidence>
<proteinExistence type="predicted"/>
<reference evidence="2 3" key="1">
    <citation type="submission" date="2018-12" db="EMBL/GenBank/DDBJ databases">
        <title>Amycolatopsis eburnea sp. nov. actinomycete associate with arbuscular mycorrhiza fungal spore.</title>
        <authorList>
            <person name="Lumyong S."/>
            <person name="Chaiya L."/>
        </authorList>
    </citation>
    <scope>NUCLEOTIDE SEQUENCE [LARGE SCALE GENOMIC DNA]</scope>
    <source>
        <strain evidence="2 3">GLM-1</strain>
    </source>
</reference>
<dbReference type="RefSeq" id="WP_125306256.1">
    <property type="nucleotide sequence ID" value="NZ_RSEC01000020.1"/>
</dbReference>
<evidence type="ECO:0000313" key="3">
    <source>
        <dbReference type="Proteomes" id="UP000267081"/>
    </source>
</evidence>
<feature type="transmembrane region" description="Helical" evidence="1">
    <location>
        <begin position="15"/>
        <end position="35"/>
    </location>
</feature>
<comment type="caution">
    <text evidence="2">The sequence shown here is derived from an EMBL/GenBank/DDBJ whole genome shotgun (WGS) entry which is preliminary data.</text>
</comment>
<organism evidence="2 3">
    <name type="scientific">Amycolatopsis eburnea</name>
    <dbReference type="NCBI Taxonomy" id="2267691"/>
    <lineage>
        <taxon>Bacteria</taxon>
        <taxon>Bacillati</taxon>
        <taxon>Actinomycetota</taxon>
        <taxon>Actinomycetes</taxon>
        <taxon>Pseudonocardiales</taxon>
        <taxon>Pseudonocardiaceae</taxon>
        <taxon>Amycolatopsis</taxon>
    </lineage>
</organism>
<keyword evidence="3" id="KW-1185">Reference proteome</keyword>
<keyword evidence="1" id="KW-0812">Transmembrane</keyword>
<protein>
    <submittedName>
        <fullName evidence="2">Uncharacterized protein</fullName>
    </submittedName>
</protein>